<feature type="region of interest" description="Disordered" evidence="1">
    <location>
        <begin position="32"/>
        <end position="65"/>
    </location>
</feature>
<comment type="caution">
    <text evidence="2">The sequence shown here is derived from an EMBL/GenBank/DDBJ whole genome shotgun (WGS) entry which is preliminary data.</text>
</comment>
<reference evidence="2" key="1">
    <citation type="submission" date="2021-03" db="EMBL/GenBank/DDBJ databases">
        <title>Draft genome sequence of rust myrtle Austropuccinia psidii MF-1, a brazilian biotype.</title>
        <authorList>
            <person name="Quecine M.C."/>
            <person name="Pachon D.M.R."/>
            <person name="Bonatelli M.L."/>
            <person name="Correr F.H."/>
            <person name="Franceschini L.M."/>
            <person name="Leite T.F."/>
            <person name="Margarido G.R.A."/>
            <person name="Almeida C.A."/>
            <person name="Ferrarezi J.A."/>
            <person name="Labate C.A."/>
        </authorList>
    </citation>
    <scope>NUCLEOTIDE SEQUENCE</scope>
    <source>
        <strain evidence="2">MF-1</strain>
    </source>
</reference>
<feature type="compositionally biased region" description="Polar residues" evidence="1">
    <location>
        <begin position="56"/>
        <end position="65"/>
    </location>
</feature>
<proteinExistence type="predicted"/>
<dbReference type="Proteomes" id="UP000765509">
    <property type="component" value="Unassembled WGS sequence"/>
</dbReference>
<evidence type="ECO:0000313" key="2">
    <source>
        <dbReference type="EMBL" id="MBW0593602.1"/>
    </source>
</evidence>
<name>A0A9Q3QEE7_9BASI</name>
<sequence length="210" mass="24113">QSDYPAHEGWQWGEDIQAWANCHHVLLPMGFKRQKTNKPDPPWQDSPVPSLPRKQTPLQPTPGASGTQWLEDLLRNFPHLSFNHLQLVPLHPTPSSPSTICPLDPHMFPLPPSAPENSTASSPHSHNDAFQELNDLQLTFMIPRAIFHESINQILLEHRQLLHIILFVDVAHQNEMQQEFWEELNSLLAQALEAYPKEDITRIVSKYLEK</sequence>
<dbReference type="EMBL" id="AVOT02155529">
    <property type="protein sequence ID" value="MBW0593602.1"/>
    <property type="molecule type" value="Genomic_DNA"/>
</dbReference>
<dbReference type="AlphaFoldDB" id="A0A9Q3QEE7"/>
<keyword evidence="3" id="KW-1185">Reference proteome</keyword>
<evidence type="ECO:0000313" key="3">
    <source>
        <dbReference type="Proteomes" id="UP000765509"/>
    </source>
</evidence>
<accession>A0A9Q3QEE7</accession>
<gene>
    <name evidence="2" type="ORF">O181_133317</name>
</gene>
<evidence type="ECO:0000256" key="1">
    <source>
        <dbReference type="SAM" id="MobiDB-lite"/>
    </source>
</evidence>
<feature type="non-terminal residue" evidence="2">
    <location>
        <position position="1"/>
    </location>
</feature>
<organism evidence="2 3">
    <name type="scientific">Austropuccinia psidii MF-1</name>
    <dbReference type="NCBI Taxonomy" id="1389203"/>
    <lineage>
        <taxon>Eukaryota</taxon>
        <taxon>Fungi</taxon>
        <taxon>Dikarya</taxon>
        <taxon>Basidiomycota</taxon>
        <taxon>Pucciniomycotina</taxon>
        <taxon>Pucciniomycetes</taxon>
        <taxon>Pucciniales</taxon>
        <taxon>Sphaerophragmiaceae</taxon>
        <taxon>Austropuccinia</taxon>
    </lineage>
</organism>
<protein>
    <submittedName>
        <fullName evidence="2">Uncharacterized protein</fullName>
    </submittedName>
</protein>